<dbReference type="PROSITE" id="PS50164">
    <property type="entry name" value="GIY_YIG"/>
    <property type="match status" value="1"/>
</dbReference>
<protein>
    <recommendedName>
        <fullName evidence="1">GIY-YIG domain-containing protein</fullName>
    </recommendedName>
</protein>
<sequence length="287" mass="33840">MEAFEPLIVDEKINKDLIKGLHIISHSNFKLTKKNEYTYYCKNIGSVSGKFTLGYLYVLLNEFTRQIYIGITSDFDKRMKSHAKDQVLGPNSDVIVNALFILELEEILTDKRVLSIKGQLWTIEQKLKKYMQELGYDARTRYDELDVVTENGFIEDNLVRNLEGKLIKEKVNEELQIIKGALEQFIWVVNRGGYHYFSFSEFEPYHIFTNEELQMHESDVRTCKELLIKHHLKYSNSEWEFVQKILEHSGLRISLWEQGIGDPREMILLKDARAKGFKKQYENRKKV</sequence>
<evidence type="ECO:0000259" key="1">
    <source>
        <dbReference type="PROSITE" id="PS50164"/>
    </source>
</evidence>
<dbReference type="InterPro" id="IPR000305">
    <property type="entry name" value="GIY-YIG_endonuc"/>
</dbReference>
<dbReference type="OrthoDB" id="1495241at2"/>
<organism evidence="2 3">
    <name type="scientific">Mesobacillus subterraneus</name>
    <dbReference type="NCBI Taxonomy" id="285983"/>
    <lineage>
        <taxon>Bacteria</taxon>
        <taxon>Bacillati</taxon>
        <taxon>Bacillota</taxon>
        <taxon>Bacilli</taxon>
        <taxon>Bacillales</taxon>
        <taxon>Bacillaceae</taxon>
        <taxon>Mesobacillus</taxon>
    </lineage>
</organism>
<dbReference type="AlphaFoldDB" id="A0A3R9FXU2"/>
<dbReference type="Gene3D" id="3.40.1440.10">
    <property type="entry name" value="GIY-YIG endonuclease"/>
    <property type="match status" value="1"/>
</dbReference>
<dbReference type="Proteomes" id="UP000279911">
    <property type="component" value="Unassembled WGS sequence"/>
</dbReference>
<dbReference type="EMBL" id="RSFW01000010">
    <property type="protein sequence ID" value="RSD27616.1"/>
    <property type="molecule type" value="Genomic_DNA"/>
</dbReference>
<accession>A0A3R9FXU2</accession>
<proteinExistence type="predicted"/>
<dbReference type="SUPFAM" id="SSF82771">
    <property type="entry name" value="GIY-YIG endonuclease"/>
    <property type="match status" value="1"/>
</dbReference>
<dbReference type="InterPro" id="IPR035901">
    <property type="entry name" value="GIY-YIG_endonuc_sf"/>
</dbReference>
<name>A0A3R9FXU2_9BACI</name>
<comment type="caution">
    <text evidence="2">The sequence shown here is derived from an EMBL/GenBank/DDBJ whole genome shotgun (WGS) entry which is preliminary data.</text>
</comment>
<feature type="domain" description="GIY-YIG" evidence="1">
    <location>
        <begin position="52"/>
        <end position="144"/>
    </location>
</feature>
<evidence type="ECO:0000313" key="3">
    <source>
        <dbReference type="Proteomes" id="UP000279911"/>
    </source>
</evidence>
<dbReference type="RefSeq" id="WP_125479397.1">
    <property type="nucleotide sequence ID" value="NZ_RSFW01000010.1"/>
</dbReference>
<reference evidence="3" key="1">
    <citation type="submission" date="2018-12" db="EMBL/GenBank/DDBJ databases">
        <title>Bacillus chawlae sp. nov., Bacillus glennii sp. nov., and Bacillus saganii sp. nov. Isolated from the Vehicle Assembly Building at Kennedy Space Center where the Viking Spacecraft were Assembled.</title>
        <authorList>
            <person name="Seuylemezian A."/>
            <person name="Vaishampayan P."/>
        </authorList>
    </citation>
    <scope>NUCLEOTIDE SEQUENCE [LARGE SCALE GENOMIC DNA]</scope>
    <source>
        <strain evidence="3">DSM 13966</strain>
    </source>
</reference>
<gene>
    <name evidence="2" type="ORF">EJA10_07480</name>
</gene>
<dbReference type="Pfam" id="PF01541">
    <property type="entry name" value="GIY-YIG"/>
    <property type="match status" value="1"/>
</dbReference>
<evidence type="ECO:0000313" key="2">
    <source>
        <dbReference type="EMBL" id="RSD27616.1"/>
    </source>
</evidence>